<accession>A0A8X6ME37</accession>
<dbReference type="EMBL" id="BMAW01045417">
    <property type="protein sequence ID" value="GFS49975.1"/>
    <property type="molecule type" value="Genomic_DNA"/>
</dbReference>
<dbReference type="AlphaFoldDB" id="A0A8X6ME37"/>
<sequence>MRQGCYIKIVEIGLKEILKALRSSGREEVYDGMFLAGNEGGMGFIGPGGGKRGRIAIGSDKSRSVIWKEDEFLLRFEKFFNLHVHNFDMNYMI</sequence>
<proteinExistence type="predicted"/>
<organism evidence="1 2">
    <name type="scientific">Nephila pilipes</name>
    <name type="common">Giant wood spider</name>
    <name type="synonym">Nephila maculata</name>
    <dbReference type="NCBI Taxonomy" id="299642"/>
    <lineage>
        <taxon>Eukaryota</taxon>
        <taxon>Metazoa</taxon>
        <taxon>Ecdysozoa</taxon>
        <taxon>Arthropoda</taxon>
        <taxon>Chelicerata</taxon>
        <taxon>Arachnida</taxon>
        <taxon>Araneae</taxon>
        <taxon>Araneomorphae</taxon>
        <taxon>Entelegynae</taxon>
        <taxon>Araneoidea</taxon>
        <taxon>Nephilidae</taxon>
        <taxon>Nephila</taxon>
    </lineage>
</organism>
<protein>
    <submittedName>
        <fullName evidence="1">Uncharacterized protein</fullName>
    </submittedName>
</protein>
<keyword evidence="2" id="KW-1185">Reference proteome</keyword>
<comment type="caution">
    <text evidence="1">The sequence shown here is derived from an EMBL/GenBank/DDBJ whole genome shotgun (WGS) entry which is preliminary data.</text>
</comment>
<reference evidence="1" key="1">
    <citation type="submission" date="2020-08" db="EMBL/GenBank/DDBJ databases">
        <title>Multicomponent nature underlies the extraordinary mechanical properties of spider dragline silk.</title>
        <authorList>
            <person name="Kono N."/>
            <person name="Nakamura H."/>
            <person name="Mori M."/>
            <person name="Yoshida Y."/>
            <person name="Ohtoshi R."/>
            <person name="Malay A.D."/>
            <person name="Moran D.A.P."/>
            <person name="Tomita M."/>
            <person name="Numata K."/>
            <person name="Arakawa K."/>
        </authorList>
    </citation>
    <scope>NUCLEOTIDE SEQUENCE</scope>
</reference>
<dbReference type="Proteomes" id="UP000887013">
    <property type="component" value="Unassembled WGS sequence"/>
</dbReference>
<name>A0A8X6ME37_NEPPI</name>
<evidence type="ECO:0000313" key="2">
    <source>
        <dbReference type="Proteomes" id="UP000887013"/>
    </source>
</evidence>
<evidence type="ECO:0000313" key="1">
    <source>
        <dbReference type="EMBL" id="GFS49975.1"/>
    </source>
</evidence>
<gene>
    <name evidence="1" type="ORF">NPIL_317101</name>
</gene>